<evidence type="ECO:0000256" key="5">
    <source>
        <dbReference type="ARBA" id="ARBA00023242"/>
    </source>
</evidence>
<keyword evidence="10" id="KW-1185">Reference proteome</keyword>
<organism evidence="9 10">
    <name type="scientific">Linnemannia elongata AG-77</name>
    <dbReference type="NCBI Taxonomy" id="1314771"/>
    <lineage>
        <taxon>Eukaryota</taxon>
        <taxon>Fungi</taxon>
        <taxon>Fungi incertae sedis</taxon>
        <taxon>Mucoromycota</taxon>
        <taxon>Mortierellomycotina</taxon>
        <taxon>Mortierellomycetes</taxon>
        <taxon>Mortierellales</taxon>
        <taxon>Mortierellaceae</taxon>
        <taxon>Linnemannia</taxon>
    </lineage>
</organism>
<dbReference type="Proteomes" id="UP000078512">
    <property type="component" value="Unassembled WGS sequence"/>
</dbReference>
<feature type="domain" description="DNA replication complex GINS protein PSF3 N-terminal" evidence="8">
    <location>
        <begin position="5"/>
        <end position="56"/>
    </location>
</feature>
<gene>
    <name evidence="9" type="ORF">K457DRAFT_138049</name>
</gene>
<dbReference type="SUPFAM" id="SSF158573">
    <property type="entry name" value="GINS helical bundle-like"/>
    <property type="match status" value="1"/>
</dbReference>
<dbReference type="SUPFAM" id="SSF160059">
    <property type="entry name" value="PriA/YqbF domain"/>
    <property type="match status" value="1"/>
</dbReference>
<comment type="function">
    <text evidence="6">The GINS complex plays an essential role in the initiation of DNA replication.</text>
</comment>
<dbReference type="GO" id="GO:0000811">
    <property type="term" value="C:GINS complex"/>
    <property type="evidence" value="ECO:0007669"/>
    <property type="project" value="UniProtKB-UniRule"/>
</dbReference>
<dbReference type="InterPro" id="IPR038437">
    <property type="entry name" value="GINS_Psf3_sf"/>
</dbReference>
<evidence type="ECO:0000313" key="10">
    <source>
        <dbReference type="Proteomes" id="UP000078512"/>
    </source>
</evidence>
<dbReference type="InterPro" id="IPR036224">
    <property type="entry name" value="GINS_bundle-like_dom_sf"/>
</dbReference>
<dbReference type="CDD" id="cd11713">
    <property type="entry name" value="GINS_A_psf3"/>
    <property type="match status" value="1"/>
</dbReference>
<evidence type="ECO:0000313" key="9">
    <source>
        <dbReference type="EMBL" id="OAQ29276.1"/>
    </source>
</evidence>
<dbReference type="InterPro" id="IPR021151">
    <property type="entry name" value="GINS_A"/>
</dbReference>
<evidence type="ECO:0000259" key="7">
    <source>
        <dbReference type="Pfam" id="PF05916"/>
    </source>
</evidence>
<proteinExistence type="inferred from homology"/>
<evidence type="ECO:0000259" key="8">
    <source>
        <dbReference type="Pfam" id="PF22466"/>
    </source>
</evidence>
<evidence type="ECO:0000256" key="6">
    <source>
        <dbReference type="RuleBase" id="RU367161"/>
    </source>
</evidence>
<evidence type="ECO:0000256" key="1">
    <source>
        <dbReference type="ARBA" id="ARBA00004123"/>
    </source>
</evidence>
<comment type="similarity">
    <text evidence="2 6">Belongs to the GINS3/PSF3 family.</text>
</comment>
<dbReference type="STRING" id="1314771.A0A197JXV3"/>
<reference evidence="9 10" key="1">
    <citation type="submission" date="2016-05" db="EMBL/GenBank/DDBJ databases">
        <title>Genome sequencing reveals origins of a unique bacterial endosymbiosis in the earliest lineages of terrestrial Fungi.</title>
        <authorList>
            <consortium name="DOE Joint Genome Institute"/>
            <person name="Uehling J."/>
            <person name="Gryganskyi A."/>
            <person name="Hameed K."/>
            <person name="Tschaplinski T."/>
            <person name="Misztal P."/>
            <person name="Wu S."/>
            <person name="Desiro A."/>
            <person name="Vande Pol N."/>
            <person name="Du Z.-Y."/>
            <person name="Zienkiewicz A."/>
            <person name="Zienkiewicz K."/>
            <person name="Morin E."/>
            <person name="Tisserant E."/>
            <person name="Splivallo R."/>
            <person name="Hainaut M."/>
            <person name="Henrissat B."/>
            <person name="Ohm R."/>
            <person name="Kuo A."/>
            <person name="Yan J."/>
            <person name="Lipzen A."/>
            <person name="Nolan M."/>
            <person name="Labutti K."/>
            <person name="Barry K."/>
            <person name="Goldstein A."/>
            <person name="Labbe J."/>
            <person name="Schadt C."/>
            <person name="Tuskan G."/>
            <person name="Grigoriev I."/>
            <person name="Martin F."/>
            <person name="Vilgalys R."/>
            <person name="Bonito G."/>
        </authorList>
    </citation>
    <scope>NUCLEOTIDE SEQUENCE [LARGE SCALE GENOMIC DNA]</scope>
    <source>
        <strain evidence="9 10">AG-77</strain>
    </source>
</reference>
<dbReference type="AlphaFoldDB" id="A0A197JXV3"/>
<sequence>MEDYYDIDAILAEDQNVKCAFQSNIPGLAWLEGGHDDALKAGSRFDIPFWLARELVEHDEETVGMDIETPEFFGPKVRNALRADANTVDLTKQCPNFFRFGTVYLQLVDDMALSGVMEEAFKARLQMTMDHTQSGGNSNTTDYLNRLDETERALYKAGMESSASIHQWNQHSFGRIRSASEMLLKRKAT</sequence>
<feature type="domain" description="GINS subunit" evidence="7">
    <location>
        <begin position="74"/>
        <end position="168"/>
    </location>
</feature>
<name>A0A197JXV3_9FUNG</name>
<dbReference type="CDD" id="cd21693">
    <property type="entry name" value="GINS_B_Psf3"/>
    <property type="match status" value="1"/>
</dbReference>
<dbReference type="InterPro" id="IPR010492">
    <property type="entry name" value="GINS_Psf3"/>
</dbReference>
<dbReference type="Gene3D" id="1.20.58.2050">
    <property type="match status" value="1"/>
</dbReference>
<dbReference type="InterPro" id="IPR055221">
    <property type="entry name" value="PSF3_N"/>
</dbReference>
<accession>A0A197JXV3</accession>
<comment type="subcellular location">
    <subcellularLocation>
        <location evidence="1 6">Nucleus</location>
    </subcellularLocation>
</comment>
<evidence type="ECO:0000256" key="4">
    <source>
        <dbReference type="ARBA" id="ARBA00022705"/>
    </source>
</evidence>
<dbReference type="Pfam" id="PF05916">
    <property type="entry name" value="Sld5"/>
    <property type="match status" value="1"/>
</dbReference>
<dbReference type="EMBL" id="KV442042">
    <property type="protein sequence ID" value="OAQ29276.1"/>
    <property type="molecule type" value="Genomic_DNA"/>
</dbReference>
<evidence type="ECO:0000256" key="3">
    <source>
        <dbReference type="ARBA" id="ARBA00015140"/>
    </source>
</evidence>
<evidence type="ECO:0000256" key="2">
    <source>
        <dbReference type="ARBA" id="ARBA00006343"/>
    </source>
</evidence>
<dbReference type="Pfam" id="PF22466">
    <property type="entry name" value="PSF3_N"/>
    <property type="match status" value="1"/>
</dbReference>
<comment type="subunit">
    <text evidence="6">Component of the GINS complex.</text>
</comment>
<dbReference type="OrthoDB" id="10251744at2759"/>
<dbReference type="PANTHER" id="PTHR22768:SF0">
    <property type="entry name" value="DNA REPLICATION COMPLEX GINS PROTEIN PSF3"/>
    <property type="match status" value="1"/>
</dbReference>
<dbReference type="GO" id="GO:1902975">
    <property type="term" value="P:mitotic DNA replication initiation"/>
    <property type="evidence" value="ECO:0007669"/>
    <property type="project" value="TreeGrafter"/>
</dbReference>
<keyword evidence="5 6" id="KW-0539">Nucleus</keyword>
<protein>
    <recommendedName>
        <fullName evidence="3 6">DNA replication complex GINS protein PSF3</fullName>
    </recommendedName>
</protein>
<dbReference type="PANTHER" id="PTHR22768">
    <property type="entry name" value="DNA REPLICATION COMPLEX GINS PROTEIN PSF3"/>
    <property type="match status" value="1"/>
</dbReference>
<keyword evidence="4 6" id="KW-0235">DNA replication</keyword>